<proteinExistence type="predicted"/>
<evidence type="ECO:0000313" key="2">
    <source>
        <dbReference type="EMBL" id="KAK4548797.1"/>
    </source>
</evidence>
<dbReference type="EMBL" id="JAVFHQ010000006">
    <property type="protein sequence ID" value="KAK4548797.1"/>
    <property type="molecule type" value="Genomic_DNA"/>
</dbReference>
<dbReference type="AlphaFoldDB" id="A0AAV9JUY7"/>
<reference evidence="2 3" key="1">
    <citation type="submission" date="2021-11" db="EMBL/GenBank/DDBJ databases">
        <title>Black yeast isolated from Biological Soil Crust.</title>
        <authorList>
            <person name="Kurbessoian T."/>
        </authorList>
    </citation>
    <scope>NUCLEOTIDE SEQUENCE [LARGE SCALE GENOMIC DNA]</scope>
    <source>
        <strain evidence="2 3">CCFEE 5522</strain>
    </source>
</reference>
<feature type="region of interest" description="Disordered" evidence="1">
    <location>
        <begin position="1"/>
        <end position="27"/>
    </location>
</feature>
<accession>A0AAV9JUY7</accession>
<protein>
    <submittedName>
        <fullName evidence="2">Uncharacterized protein</fullName>
    </submittedName>
</protein>
<name>A0AAV9JUY7_9PEZI</name>
<feature type="compositionally biased region" description="Polar residues" evidence="1">
    <location>
        <begin position="1"/>
        <end position="15"/>
    </location>
</feature>
<feature type="region of interest" description="Disordered" evidence="1">
    <location>
        <begin position="134"/>
        <end position="175"/>
    </location>
</feature>
<evidence type="ECO:0000256" key="1">
    <source>
        <dbReference type="SAM" id="MobiDB-lite"/>
    </source>
</evidence>
<comment type="caution">
    <text evidence="2">The sequence shown here is derived from an EMBL/GenBank/DDBJ whole genome shotgun (WGS) entry which is preliminary data.</text>
</comment>
<evidence type="ECO:0000313" key="3">
    <source>
        <dbReference type="Proteomes" id="UP001324427"/>
    </source>
</evidence>
<feature type="compositionally biased region" description="Low complexity" evidence="1">
    <location>
        <begin position="134"/>
        <end position="143"/>
    </location>
</feature>
<keyword evidence="3" id="KW-1185">Reference proteome</keyword>
<sequence length="175" mass="19821">MSATQTLERNNQTGLSDSTHSSASSAERYRLDEFDTRPILLYKYRGGLQTSSQKDLTAWLNKDEKLRCTRKIIPRGTSYVDIKRHDLYLPDEKELYSEFPNYDSSLASIKVPTLVYWSRLFLGNYDELYIVSPESSPNSSVVGEESRRPSPTSTWGQGSQEEARLGAAHGNSDRS</sequence>
<dbReference type="Proteomes" id="UP001324427">
    <property type="component" value="Unassembled WGS sequence"/>
</dbReference>
<feature type="compositionally biased region" description="Low complexity" evidence="1">
    <location>
        <begin position="16"/>
        <end position="25"/>
    </location>
</feature>
<gene>
    <name evidence="2" type="ORF">LTR36_008570</name>
</gene>
<feature type="compositionally biased region" description="Polar residues" evidence="1">
    <location>
        <begin position="149"/>
        <end position="160"/>
    </location>
</feature>
<organism evidence="2 3">
    <name type="scientific">Oleoguttula mirabilis</name>
    <dbReference type="NCBI Taxonomy" id="1507867"/>
    <lineage>
        <taxon>Eukaryota</taxon>
        <taxon>Fungi</taxon>
        <taxon>Dikarya</taxon>
        <taxon>Ascomycota</taxon>
        <taxon>Pezizomycotina</taxon>
        <taxon>Dothideomycetes</taxon>
        <taxon>Dothideomycetidae</taxon>
        <taxon>Mycosphaerellales</taxon>
        <taxon>Teratosphaeriaceae</taxon>
        <taxon>Oleoguttula</taxon>
    </lineage>
</organism>